<sequence length="40" mass="4476">MKGHAELVDPKLGVAKHLYRFVVILSSAKDLLTFARIIQP</sequence>
<comment type="caution">
    <text evidence="1">The sequence shown here is derived from an EMBL/GenBank/DDBJ whole genome shotgun (WGS) entry which is preliminary data.</text>
</comment>
<name>A0ABW2UB71_9BACT</name>
<dbReference type="RefSeq" id="WP_380205143.1">
    <property type="nucleotide sequence ID" value="NZ_JBHTEK010000001.1"/>
</dbReference>
<evidence type="ECO:0000313" key="2">
    <source>
        <dbReference type="Proteomes" id="UP001596513"/>
    </source>
</evidence>
<gene>
    <name evidence="1" type="ORF">ACFQT0_21490</name>
</gene>
<proteinExistence type="predicted"/>
<organism evidence="1 2">
    <name type="scientific">Hymenobacter humi</name>
    <dbReference type="NCBI Taxonomy" id="1411620"/>
    <lineage>
        <taxon>Bacteria</taxon>
        <taxon>Pseudomonadati</taxon>
        <taxon>Bacteroidota</taxon>
        <taxon>Cytophagia</taxon>
        <taxon>Cytophagales</taxon>
        <taxon>Hymenobacteraceae</taxon>
        <taxon>Hymenobacter</taxon>
    </lineage>
</organism>
<accession>A0ABW2UB71</accession>
<protein>
    <submittedName>
        <fullName evidence="1">Uncharacterized protein</fullName>
    </submittedName>
</protein>
<keyword evidence="2" id="KW-1185">Reference proteome</keyword>
<evidence type="ECO:0000313" key="1">
    <source>
        <dbReference type="EMBL" id="MFC7669652.1"/>
    </source>
</evidence>
<reference evidence="2" key="1">
    <citation type="journal article" date="2019" name="Int. J. Syst. Evol. Microbiol.">
        <title>The Global Catalogue of Microorganisms (GCM) 10K type strain sequencing project: providing services to taxonomists for standard genome sequencing and annotation.</title>
        <authorList>
            <consortium name="The Broad Institute Genomics Platform"/>
            <consortium name="The Broad Institute Genome Sequencing Center for Infectious Disease"/>
            <person name="Wu L."/>
            <person name="Ma J."/>
        </authorList>
    </citation>
    <scope>NUCLEOTIDE SEQUENCE [LARGE SCALE GENOMIC DNA]</scope>
    <source>
        <strain evidence="2">JCM 19635</strain>
    </source>
</reference>
<dbReference type="EMBL" id="JBHTEK010000001">
    <property type="protein sequence ID" value="MFC7669652.1"/>
    <property type="molecule type" value="Genomic_DNA"/>
</dbReference>
<dbReference type="Proteomes" id="UP001596513">
    <property type="component" value="Unassembled WGS sequence"/>
</dbReference>